<dbReference type="PANTHER" id="PTHR43744">
    <property type="entry name" value="ABC TRANSPORTER PERMEASE PROTEIN MG189-RELATED-RELATED"/>
    <property type="match status" value="1"/>
</dbReference>
<dbReference type="Gene3D" id="1.10.3720.10">
    <property type="entry name" value="MetI-like"/>
    <property type="match status" value="1"/>
</dbReference>
<reference evidence="9" key="1">
    <citation type="journal article" date="2014" name="Front. Microbiol.">
        <title>High frequency of phylogenetically diverse reductive dehalogenase-homologous genes in deep subseafloor sedimentary metagenomes.</title>
        <authorList>
            <person name="Kawai M."/>
            <person name="Futagami T."/>
            <person name="Toyoda A."/>
            <person name="Takaki Y."/>
            <person name="Nishi S."/>
            <person name="Hori S."/>
            <person name="Arai W."/>
            <person name="Tsubouchi T."/>
            <person name="Morono Y."/>
            <person name="Uchiyama I."/>
            <person name="Ito T."/>
            <person name="Fujiyama A."/>
            <person name="Inagaki F."/>
            <person name="Takami H."/>
        </authorList>
    </citation>
    <scope>NUCLEOTIDE SEQUENCE</scope>
    <source>
        <strain evidence="9">Expedition CK06-06</strain>
    </source>
</reference>
<evidence type="ECO:0000256" key="3">
    <source>
        <dbReference type="ARBA" id="ARBA00022475"/>
    </source>
</evidence>
<dbReference type="PANTHER" id="PTHR43744:SF8">
    <property type="entry name" value="SN-GLYCEROL-3-PHOSPHATE TRANSPORT SYSTEM PERMEASE PROTEIN UGPE"/>
    <property type="match status" value="1"/>
</dbReference>
<comment type="subcellular location">
    <subcellularLocation>
        <location evidence="1">Cell membrane</location>
        <topology evidence="1">Multi-pass membrane protein</topology>
    </subcellularLocation>
</comment>
<evidence type="ECO:0000256" key="2">
    <source>
        <dbReference type="ARBA" id="ARBA00022448"/>
    </source>
</evidence>
<dbReference type="InterPro" id="IPR000515">
    <property type="entry name" value="MetI-like"/>
</dbReference>
<evidence type="ECO:0000256" key="4">
    <source>
        <dbReference type="ARBA" id="ARBA00022692"/>
    </source>
</evidence>
<comment type="caution">
    <text evidence="9">The sequence shown here is derived from an EMBL/GenBank/DDBJ whole genome shotgun (WGS) entry which is preliminary data.</text>
</comment>
<protein>
    <recommendedName>
        <fullName evidence="8">ABC transmembrane type-1 domain-containing protein</fullName>
    </recommendedName>
</protein>
<gene>
    <name evidence="9" type="ORF">S01H1_60027</name>
</gene>
<organism evidence="9">
    <name type="scientific">marine sediment metagenome</name>
    <dbReference type="NCBI Taxonomy" id="412755"/>
    <lineage>
        <taxon>unclassified sequences</taxon>
        <taxon>metagenomes</taxon>
        <taxon>ecological metagenomes</taxon>
    </lineage>
</organism>
<accession>X0VY41</accession>
<keyword evidence="6 7" id="KW-0472">Membrane</keyword>
<evidence type="ECO:0000259" key="8">
    <source>
        <dbReference type="PROSITE" id="PS50928"/>
    </source>
</evidence>
<dbReference type="AlphaFoldDB" id="X0VY41"/>
<keyword evidence="5 7" id="KW-1133">Transmembrane helix</keyword>
<feature type="transmembrane region" description="Helical" evidence="7">
    <location>
        <begin position="12"/>
        <end position="29"/>
    </location>
</feature>
<sequence>LRAVYLPMLKPVLTVVVIFQFVATWNEYQWPLIVSSGNPKIWTLALGFQRMLFIGAEFKGYPPGSGFIDYPFSFAMAVVATVPLVLLFLRLQSYFVEGVKGFALKG</sequence>
<keyword evidence="2" id="KW-0813">Transport</keyword>
<dbReference type="SUPFAM" id="SSF161098">
    <property type="entry name" value="MetI-like"/>
    <property type="match status" value="1"/>
</dbReference>
<dbReference type="InterPro" id="IPR035906">
    <property type="entry name" value="MetI-like_sf"/>
</dbReference>
<dbReference type="EMBL" id="BARS01039301">
    <property type="protein sequence ID" value="GAG17363.1"/>
    <property type="molecule type" value="Genomic_DNA"/>
</dbReference>
<keyword evidence="4 7" id="KW-0812">Transmembrane</keyword>
<feature type="transmembrane region" description="Helical" evidence="7">
    <location>
        <begin position="70"/>
        <end position="89"/>
    </location>
</feature>
<keyword evidence="3" id="KW-1003">Cell membrane</keyword>
<evidence type="ECO:0000256" key="1">
    <source>
        <dbReference type="ARBA" id="ARBA00004651"/>
    </source>
</evidence>
<dbReference type="GO" id="GO:0005886">
    <property type="term" value="C:plasma membrane"/>
    <property type="evidence" value="ECO:0007669"/>
    <property type="project" value="UniProtKB-SubCell"/>
</dbReference>
<evidence type="ECO:0000313" key="9">
    <source>
        <dbReference type="EMBL" id="GAG17363.1"/>
    </source>
</evidence>
<evidence type="ECO:0000256" key="5">
    <source>
        <dbReference type="ARBA" id="ARBA00022989"/>
    </source>
</evidence>
<feature type="non-terminal residue" evidence="9">
    <location>
        <position position="1"/>
    </location>
</feature>
<proteinExistence type="predicted"/>
<evidence type="ECO:0000256" key="7">
    <source>
        <dbReference type="SAM" id="Phobius"/>
    </source>
</evidence>
<evidence type="ECO:0000256" key="6">
    <source>
        <dbReference type="ARBA" id="ARBA00023136"/>
    </source>
</evidence>
<name>X0VY41_9ZZZZ</name>
<dbReference type="GO" id="GO:0055085">
    <property type="term" value="P:transmembrane transport"/>
    <property type="evidence" value="ECO:0007669"/>
    <property type="project" value="InterPro"/>
</dbReference>
<dbReference type="PROSITE" id="PS50928">
    <property type="entry name" value="ABC_TM1"/>
    <property type="match status" value="1"/>
</dbReference>
<feature type="domain" description="ABC transmembrane type-1" evidence="8">
    <location>
        <begin position="1"/>
        <end position="91"/>
    </location>
</feature>